<protein>
    <submittedName>
        <fullName evidence="1">Uncharacterized protein</fullName>
    </submittedName>
</protein>
<dbReference type="AlphaFoldDB" id="A0A178M1J4"/>
<reference evidence="1 2" key="1">
    <citation type="submission" date="2016-04" db="EMBL/GenBank/DDBJ databases">
        <title>Draft Genome Sequences of Staphylococcus capitis Strain H36, S. capitis Strain H65, S. cohnii Strain H62, S. hominis Strain H69, Mycobacterium iranicum Strain H39, Plantibacter sp. Strain H53, Pseudomonas oryzihabitans Strain H72, and Microbacterium sp. Strain H83, isolated from residential settings.</title>
        <authorList>
            <person name="Lymperopoulou D."/>
            <person name="Adams R.I."/>
            <person name="Lindow S."/>
            <person name="Coil D.A."/>
            <person name="Jospin G."/>
            <person name="Eisen J.A."/>
        </authorList>
    </citation>
    <scope>NUCLEOTIDE SEQUENCE [LARGE SCALE GENOMIC DNA]</scope>
    <source>
        <strain evidence="1 2">H39</strain>
    </source>
</reference>
<dbReference type="EMBL" id="LWCS01000012">
    <property type="protein sequence ID" value="OAN40649.1"/>
    <property type="molecule type" value="Genomic_DNA"/>
</dbReference>
<dbReference type="OrthoDB" id="4772576at2"/>
<dbReference type="RefSeq" id="WP_064280495.1">
    <property type="nucleotide sequence ID" value="NZ_LWCS01000012.1"/>
</dbReference>
<proteinExistence type="predicted"/>
<sequence>MQVFTDRNAVSAFGSATVTVPPEQDHVDVTTIFGSMVVVVPDGVRVNPTGTVLFGSVNCENACRSSGPEVTDDVTGAFGSVAIQTVAENARD</sequence>
<dbReference type="Proteomes" id="UP000078396">
    <property type="component" value="Unassembled WGS sequence"/>
</dbReference>
<name>A0A178M1J4_MYCIR</name>
<evidence type="ECO:0000313" key="2">
    <source>
        <dbReference type="Proteomes" id="UP000078396"/>
    </source>
</evidence>
<evidence type="ECO:0000313" key="1">
    <source>
        <dbReference type="EMBL" id="OAN40649.1"/>
    </source>
</evidence>
<accession>A0A178M1J4</accession>
<gene>
    <name evidence="1" type="ORF">A4X20_13785</name>
</gene>
<organism evidence="1 2">
    <name type="scientific">Mycolicibacterium iranicum</name>
    <name type="common">Mycobacterium iranicum</name>
    <dbReference type="NCBI Taxonomy" id="912594"/>
    <lineage>
        <taxon>Bacteria</taxon>
        <taxon>Bacillati</taxon>
        <taxon>Actinomycetota</taxon>
        <taxon>Actinomycetes</taxon>
        <taxon>Mycobacteriales</taxon>
        <taxon>Mycobacteriaceae</taxon>
        <taxon>Mycolicibacterium</taxon>
    </lineage>
</organism>
<comment type="caution">
    <text evidence="1">The sequence shown here is derived from an EMBL/GenBank/DDBJ whole genome shotgun (WGS) entry which is preliminary data.</text>
</comment>